<comment type="similarity">
    <text evidence="1">Belongs to the glycosyl hydrolase 32 family.</text>
</comment>
<evidence type="ECO:0000256" key="3">
    <source>
        <dbReference type="ARBA" id="ARBA00023295"/>
    </source>
</evidence>
<dbReference type="InterPro" id="IPR013148">
    <property type="entry name" value="Glyco_hydro_32_N"/>
</dbReference>
<dbReference type="AlphaFoldDB" id="A0A2G5CWS6"/>
<dbReference type="EMBL" id="KZ305052">
    <property type="protein sequence ID" value="PIA35724.1"/>
    <property type="molecule type" value="Genomic_DNA"/>
</dbReference>
<protein>
    <recommendedName>
        <fullName evidence="4">Glycosyl hydrolase family 32 N-terminal domain-containing protein</fullName>
    </recommendedName>
</protein>
<evidence type="ECO:0000256" key="2">
    <source>
        <dbReference type="ARBA" id="ARBA00022801"/>
    </source>
</evidence>
<dbReference type="InParanoid" id="A0A2G5CWS6"/>
<dbReference type="Pfam" id="PF00251">
    <property type="entry name" value="Glyco_hydro_32N"/>
    <property type="match status" value="1"/>
</dbReference>
<evidence type="ECO:0000256" key="1">
    <source>
        <dbReference type="ARBA" id="ARBA00009902"/>
    </source>
</evidence>
<feature type="domain" description="Glycosyl hydrolase family 32 N-terminal" evidence="4">
    <location>
        <begin position="7"/>
        <end position="119"/>
    </location>
</feature>
<keyword evidence="6" id="KW-1185">Reference proteome</keyword>
<dbReference type="InterPro" id="IPR023296">
    <property type="entry name" value="Glyco_hydro_beta-prop_sf"/>
</dbReference>
<evidence type="ECO:0000259" key="4">
    <source>
        <dbReference type="Pfam" id="PF00251"/>
    </source>
</evidence>
<dbReference type="SUPFAM" id="SSF75005">
    <property type="entry name" value="Arabinanase/levansucrase/invertase"/>
    <property type="match status" value="1"/>
</dbReference>
<dbReference type="STRING" id="218851.A0A2G5CWS6"/>
<accession>A0A2G5CWS6</accession>
<reference evidence="5 6" key="1">
    <citation type="submission" date="2017-09" db="EMBL/GenBank/DDBJ databases">
        <title>WGS assembly of Aquilegia coerulea Goldsmith.</title>
        <authorList>
            <person name="Hodges S."/>
            <person name="Kramer E."/>
            <person name="Nordborg M."/>
            <person name="Tomkins J."/>
            <person name="Borevitz J."/>
            <person name="Derieg N."/>
            <person name="Yan J."/>
            <person name="Mihaltcheva S."/>
            <person name="Hayes R.D."/>
            <person name="Rokhsar D."/>
        </authorList>
    </citation>
    <scope>NUCLEOTIDE SEQUENCE [LARGE SCALE GENOMIC DNA]</scope>
    <source>
        <strain evidence="6">cv. Goldsmith</strain>
    </source>
</reference>
<dbReference type="InterPro" id="IPR050551">
    <property type="entry name" value="Fructan_Metab_Enzymes"/>
</dbReference>
<dbReference type="Gene3D" id="2.115.10.20">
    <property type="entry name" value="Glycosyl hydrolase domain, family 43"/>
    <property type="match status" value="1"/>
</dbReference>
<keyword evidence="3" id="KW-0326">Glycosidase</keyword>
<sequence>MNGLDTSVNGPEVKHVLKASLDDGKNDYYALGSYDIKKDVWNPDNPELDVGIGLRYDYGKFYASKTFYDQNKHWRILWGWTGETDSEYADVKKGWASLQTVPRVVVFDHKTKTNVLQWPVEEVESLRSNKREFNKVKLGAGSIVPLDVGRASQVCDFL</sequence>
<gene>
    <name evidence="5" type="ORF">AQUCO_03500227v1</name>
</gene>
<keyword evidence="2" id="KW-0378">Hydrolase</keyword>
<proteinExistence type="inferred from homology"/>
<dbReference type="GO" id="GO:0016798">
    <property type="term" value="F:hydrolase activity, acting on glycosyl bonds"/>
    <property type="evidence" value="ECO:0007669"/>
    <property type="project" value="UniProtKB-KW"/>
</dbReference>
<dbReference type="PANTHER" id="PTHR31953">
    <property type="entry name" value="BETA-FRUCTOFURANOSIDASE, INSOLUBLE ISOENZYME CWINV1-RELATED"/>
    <property type="match status" value="1"/>
</dbReference>
<evidence type="ECO:0000313" key="6">
    <source>
        <dbReference type="Proteomes" id="UP000230069"/>
    </source>
</evidence>
<organism evidence="5 6">
    <name type="scientific">Aquilegia coerulea</name>
    <name type="common">Rocky mountain columbine</name>
    <dbReference type="NCBI Taxonomy" id="218851"/>
    <lineage>
        <taxon>Eukaryota</taxon>
        <taxon>Viridiplantae</taxon>
        <taxon>Streptophyta</taxon>
        <taxon>Embryophyta</taxon>
        <taxon>Tracheophyta</taxon>
        <taxon>Spermatophyta</taxon>
        <taxon>Magnoliopsida</taxon>
        <taxon>Ranunculales</taxon>
        <taxon>Ranunculaceae</taxon>
        <taxon>Thalictroideae</taxon>
        <taxon>Aquilegia</taxon>
    </lineage>
</organism>
<evidence type="ECO:0000313" key="5">
    <source>
        <dbReference type="EMBL" id="PIA35724.1"/>
    </source>
</evidence>
<dbReference type="OrthoDB" id="202537at2759"/>
<dbReference type="Proteomes" id="UP000230069">
    <property type="component" value="Unassembled WGS sequence"/>
</dbReference>
<name>A0A2G5CWS6_AQUCA</name>